<proteinExistence type="predicted"/>
<gene>
    <name evidence="2" type="ORF">GS398_02180</name>
</gene>
<comment type="caution">
    <text evidence="2">The sequence shown here is derived from an EMBL/GenBank/DDBJ whole genome shotgun (WGS) entry which is preliminary data.</text>
</comment>
<accession>A0A7K1XSW5</accession>
<keyword evidence="3" id="KW-1185">Reference proteome</keyword>
<feature type="signal peptide" evidence="1">
    <location>
        <begin position="1"/>
        <end position="28"/>
    </location>
</feature>
<evidence type="ECO:0008006" key="4">
    <source>
        <dbReference type="Google" id="ProtNLM"/>
    </source>
</evidence>
<dbReference type="RefSeq" id="WP_160905096.1">
    <property type="nucleotide sequence ID" value="NZ_WVHS01000001.1"/>
</dbReference>
<organism evidence="2 3">
    <name type="scientific">Hufsiella ginkgonis</name>
    <dbReference type="NCBI Taxonomy" id="2695274"/>
    <lineage>
        <taxon>Bacteria</taxon>
        <taxon>Pseudomonadati</taxon>
        <taxon>Bacteroidota</taxon>
        <taxon>Sphingobacteriia</taxon>
        <taxon>Sphingobacteriales</taxon>
        <taxon>Sphingobacteriaceae</taxon>
        <taxon>Hufsiella</taxon>
    </lineage>
</organism>
<reference evidence="2 3" key="1">
    <citation type="submission" date="2019-11" db="EMBL/GenBank/DDBJ databases">
        <title>Pedobacter sp. HMF7056 Genome sequencing and assembly.</title>
        <authorList>
            <person name="Kang H."/>
            <person name="Kim H."/>
            <person name="Joh K."/>
        </authorList>
    </citation>
    <scope>NUCLEOTIDE SEQUENCE [LARGE SCALE GENOMIC DNA]</scope>
    <source>
        <strain evidence="2 3">HMF7056</strain>
    </source>
</reference>
<evidence type="ECO:0000313" key="2">
    <source>
        <dbReference type="EMBL" id="MXV14093.1"/>
    </source>
</evidence>
<evidence type="ECO:0000313" key="3">
    <source>
        <dbReference type="Proteomes" id="UP000451233"/>
    </source>
</evidence>
<sequence length="397" mass="43915">MYSPLNFTSVRNMAAIVLAIAGSFTAAAQVPAVQLPSPMSVNELQKLADTLLSDPATYNDAYAKFLSGVATTSPQLYKTLRDLNVNFKTFEATGQPAALGLDYSYQNSWTKTRVTGNNAGFQSYTLNFEGNIAYRKANNPANLLQSTFTYTSSFLHGGKTQVLTPAERARYTQISDSAFNANVAGNMALAKTLDKKAIQFIQTSNQYYIGINGNFSYETNQDFSRQQFVPGVLVNLGARPWNRNEALLYFNLPDYPFALIRLLTGTSDSFKLSPASFPSGLIGIDHVMPGQDSVRRALTGNLNAYNRFRCEFAFKTQMAQIGTETLFFSADYRYYRELNAVSAIKKADMAKYGYFTAAIAATNGFFISYASGKLPFDQRNSNTYGLGIHYNLGNFKR</sequence>
<feature type="chain" id="PRO_5029698100" description="DUF3078 domain-containing protein" evidence="1">
    <location>
        <begin position="29"/>
        <end position="397"/>
    </location>
</feature>
<dbReference type="AlphaFoldDB" id="A0A7K1XSW5"/>
<protein>
    <recommendedName>
        <fullName evidence="4">DUF3078 domain-containing protein</fullName>
    </recommendedName>
</protein>
<keyword evidence="1" id="KW-0732">Signal</keyword>
<name>A0A7K1XSW5_9SPHI</name>
<dbReference type="EMBL" id="WVHS01000001">
    <property type="protein sequence ID" value="MXV14093.1"/>
    <property type="molecule type" value="Genomic_DNA"/>
</dbReference>
<dbReference type="Proteomes" id="UP000451233">
    <property type="component" value="Unassembled WGS sequence"/>
</dbReference>
<evidence type="ECO:0000256" key="1">
    <source>
        <dbReference type="SAM" id="SignalP"/>
    </source>
</evidence>